<dbReference type="InterPro" id="IPR009908">
    <property type="entry name" value="Methylamine_util_MauE"/>
</dbReference>
<evidence type="ECO:0000256" key="4">
    <source>
        <dbReference type="ARBA" id="ARBA00023136"/>
    </source>
</evidence>
<feature type="transmembrane region" description="Helical" evidence="5">
    <location>
        <begin position="47"/>
        <end position="66"/>
    </location>
</feature>
<evidence type="ECO:0000256" key="2">
    <source>
        <dbReference type="ARBA" id="ARBA00022692"/>
    </source>
</evidence>
<reference evidence="8" key="1">
    <citation type="submission" date="2016-10" db="EMBL/GenBank/DDBJ databases">
        <authorList>
            <person name="Varghese N."/>
            <person name="Submissions S."/>
        </authorList>
    </citation>
    <scope>NUCLEOTIDE SEQUENCE [LARGE SCALE GENOMIC DNA]</scope>
    <source>
        <strain evidence="8">DSM 18130</strain>
    </source>
</reference>
<name>A0A1I0SRA2_9SPHI</name>
<evidence type="ECO:0000259" key="6">
    <source>
        <dbReference type="Pfam" id="PF07291"/>
    </source>
</evidence>
<evidence type="ECO:0000313" key="7">
    <source>
        <dbReference type="EMBL" id="SFA41286.1"/>
    </source>
</evidence>
<comment type="subcellular location">
    <subcellularLocation>
        <location evidence="1">Membrane</location>
        <topology evidence="1">Multi-pass membrane protein</topology>
    </subcellularLocation>
</comment>
<dbReference type="STRING" id="332999.SAMN04488511_102290"/>
<evidence type="ECO:0000313" key="8">
    <source>
        <dbReference type="Proteomes" id="UP000198836"/>
    </source>
</evidence>
<dbReference type="Pfam" id="PF07291">
    <property type="entry name" value="MauE"/>
    <property type="match status" value="1"/>
</dbReference>
<protein>
    <recommendedName>
        <fullName evidence="6">Methylamine utilisation protein MauE domain-containing protein</fullName>
    </recommendedName>
</protein>
<sequence>MKAIFKTFVPSLLVLLFTYAALSKLFTFSAFDQQLHNQSFPGWLADFLLYFLIPAEIITALLLCFGRTLITGLLLSSAFMFAFTAYIAMVMLHFWDRIPCSCGGILNQMGWTAHLIFNSIFLILSLITLYIHTTDTTGLKTSDILTKDQTGKAENLRKE</sequence>
<keyword evidence="8" id="KW-1185">Reference proteome</keyword>
<organism evidence="7 8">
    <name type="scientific">Pedobacter suwonensis</name>
    <dbReference type="NCBI Taxonomy" id="332999"/>
    <lineage>
        <taxon>Bacteria</taxon>
        <taxon>Pseudomonadati</taxon>
        <taxon>Bacteroidota</taxon>
        <taxon>Sphingobacteriia</taxon>
        <taxon>Sphingobacteriales</taxon>
        <taxon>Sphingobacteriaceae</taxon>
        <taxon>Pedobacter</taxon>
    </lineage>
</organism>
<gene>
    <name evidence="7" type="ORF">SAMN04488511_102290</name>
</gene>
<keyword evidence="3 5" id="KW-1133">Transmembrane helix</keyword>
<feature type="domain" description="Methylamine utilisation protein MauE" evidence="6">
    <location>
        <begin position="4"/>
        <end position="130"/>
    </location>
</feature>
<dbReference type="RefSeq" id="WP_090980533.1">
    <property type="nucleotide sequence ID" value="NZ_FOJM01000002.1"/>
</dbReference>
<dbReference type="AlphaFoldDB" id="A0A1I0SRA2"/>
<keyword evidence="4 5" id="KW-0472">Membrane</keyword>
<evidence type="ECO:0000256" key="5">
    <source>
        <dbReference type="SAM" id="Phobius"/>
    </source>
</evidence>
<dbReference type="GO" id="GO:0016020">
    <property type="term" value="C:membrane"/>
    <property type="evidence" value="ECO:0007669"/>
    <property type="project" value="UniProtKB-SubCell"/>
</dbReference>
<dbReference type="OrthoDB" id="673785at2"/>
<keyword evidence="2 5" id="KW-0812">Transmembrane</keyword>
<evidence type="ECO:0000256" key="3">
    <source>
        <dbReference type="ARBA" id="ARBA00022989"/>
    </source>
</evidence>
<evidence type="ECO:0000256" key="1">
    <source>
        <dbReference type="ARBA" id="ARBA00004141"/>
    </source>
</evidence>
<feature type="transmembrane region" description="Helical" evidence="5">
    <location>
        <begin position="73"/>
        <end position="95"/>
    </location>
</feature>
<dbReference type="Proteomes" id="UP000198836">
    <property type="component" value="Unassembled WGS sequence"/>
</dbReference>
<dbReference type="EMBL" id="FOJM01000002">
    <property type="protein sequence ID" value="SFA41286.1"/>
    <property type="molecule type" value="Genomic_DNA"/>
</dbReference>
<proteinExistence type="predicted"/>
<dbReference type="GO" id="GO:0030416">
    <property type="term" value="P:methylamine metabolic process"/>
    <property type="evidence" value="ECO:0007669"/>
    <property type="project" value="InterPro"/>
</dbReference>
<feature type="transmembrane region" description="Helical" evidence="5">
    <location>
        <begin position="115"/>
        <end position="132"/>
    </location>
</feature>
<accession>A0A1I0SRA2</accession>